<keyword evidence="3 6" id="KW-1133">Transmembrane helix</keyword>
<comment type="subcellular location">
    <subcellularLocation>
        <location evidence="1">Membrane</location>
        <topology evidence="1">Multi-pass membrane protein</topology>
    </subcellularLocation>
</comment>
<keyword evidence="2 6" id="KW-0812">Transmembrane</keyword>
<feature type="transmembrane region" description="Helical" evidence="6">
    <location>
        <begin position="72"/>
        <end position="94"/>
    </location>
</feature>
<keyword evidence="4 6" id="KW-0472">Membrane</keyword>
<name>A0A3B0A3R6_9ACTN</name>
<feature type="transmembrane region" description="Helical" evidence="6">
    <location>
        <begin position="173"/>
        <end position="191"/>
    </location>
</feature>
<gene>
    <name evidence="8" type="ORF">D7193_11200</name>
</gene>
<organism evidence="8 9">
    <name type="scientific">Micromonospora costi</name>
    <dbReference type="NCBI Taxonomy" id="1530042"/>
    <lineage>
        <taxon>Bacteria</taxon>
        <taxon>Bacillati</taxon>
        <taxon>Actinomycetota</taxon>
        <taxon>Actinomycetes</taxon>
        <taxon>Micromonosporales</taxon>
        <taxon>Micromonosporaceae</taxon>
        <taxon>Micromonospora</taxon>
    </lineage>
</organism>
<evidence type="ECO:0000259" key="7">
    <source>
        <dbReference type="Pfam" id="PF07291"/>
    </source>
</evidence>
<feature type="domain" description="Methylamine utilisation protein MauE" evidence="7">
    <location>
        <begin position="30"/>
        <end position="158"/>
    </location>
</feature>
<dbReference type="EMBL" id="RBAN01000002">
    <property type="protein sequence ID" value="RKN55262.1"/>
    <property type="molecule type" value="Genomic_DNA"/>
</dbReference>
<evidence type="ECO:0000256" key="1">
    <source>
        <dbReference type="ARBA" id="ARBA00004141"/>
    </source>
</evidence>
<dbReference type="AlphaFoldDB" id="A0A3B0A3R6"/>
<feature type="transmembrane region" description="Helical" evidence="6">
    <location>
        <begin position="33"/>
        <end position="51"/>
    </location>
</feature>
<evidence type="ECO:0000256" key="3">
    <source>
        <dbReference type="ARBA" id="ARBA00022989"/>
    </source>
</evidence>
<dbReference type="Proteomes" id="UP000279968">
    <property type="component" value="Unassembled WGS sequence"/>
</dbReference>
<evidence type="ECO:0000256" key="2">
    <source>
        <dbReference type="ARBA" id="ARBA00022692"/>
    </source>
</evidence>
<evidence type="ECO:0000313" key="9">
    <source>
        <dbReference type="Proteomes" id="UP000279968"/>
    </source>
</evidence>
<protein>
    <recommendedName>
        <fullName evidence="7">Methylamine utilisation protein MauE domain-containing protein</fullName>
    </recommendedName>
</protein>
<evidence type="ECO:0000256" key="5">
    <source>
        <dbReference type="SAM" id="MobiDB-lite"/>
    </source>
</evidence>
<reference evidence="8 9" key="1">
    <citation type="journal article" date="2015" name="Int. J. Syst. Evol. Microbiol.">
        <title>Micromonospora costi sp. nov., isolated from a leaf of Costus speciosus.</title>
        <authorList>
            <person name="Thawai C."/>
        </authorList>
    </citation>
    <scope>NUCLEOTIDE SEQUENCE [LARGE SCALE GENOMIC DNA]</scope>
    <source>
        <strain evidence="8 9">CS1-12</strain>
    </source>
</reference>
<proteinExistence type="predicted"/>
<evidence type="ECO:0000313" key="8">
    <source>
        <dbReference type="EMBL" id="RKN55262.1"/>
    </source>
</evidence>
<feature type="transmembrane region" description="Helical" evidence="6">
    <location>
        <begin position="147"/>
        <end position="167"/>
    </location>
</feature>
<keyword evidence="9" id="KW-1185">Reference proteome</keyword>
<accession>A0A3B0A3R6</accession>
<evidence type="ECO:0000256" key="6">
    <source>
        <dbReference type="SAM" id="Phobius"/>
    </source>
</evidence>
<feature type="transmembrane region" description="Helical" evidence="6">
    <location>
        <begin position="100"/>
        <end position="120"/>
    </location>
</feature>
<dbReference type="Pfam" id="PF07291">
    <property type="entry name" value="MauE"/>
    <property type="match status" value="1"/>
</dbReference>
<dbReference type="GO" id="GO:0030416">
    <property type="term" value="P:methylamine metabolic process"/>
    <property type="evidence" value="ECO:0007669"/>
    <property type="project" value="InterPro"/>
</dbReference>
<dbReference type="GO" id="GO:0016020">
    <property type="term" value="C:membrane"/>
    <property type="evidence" value="ECO:0007669"/>
    <property type="project" value="UniProtKB-SubCell"/>
</dbReference>
<evidence type="ECO:0000256" key="4">
    <source>
        <dbReference type="ARBA" id="ARBA00023136"/>
    </source>
</evidence>
<sequence length="214" mass="21543">MSRVGPTAPPRSVPSPGGTSPKERTSVDHLFDFGRIFLGLVFAFSVAGKVHRPAAFRAFRQSVVSLAPPLRGAATPAAALIVVAETASALTLALPVTAPVGFTLSVVLVTAFTAALVVALRTKTATTCGCFGDSGSPVAPRHIARNVVLLLAAGGGLFGWAAGAAGAGRPTGSLVLVSGLAAILAIVTATLDDIVSLFNTVPETATHPRADAQQ</sequence>
<dbReference type="InterPro" id="IPR009908">
    <property type="entry name" value="Methylamine_util_MauE"/>
</dbReference>
<comment type="caution">
    <text evidence="8">The sequence shown here is derived from an EMBL/GenBank/DDBJ whole genome shotgun (WGS) entry which is preliminary data.</text>
</comment>
<feature type="region of interest" description="Disordered" evidence="5">
    <location>
        <begin position="1"/>
        <end position="24"/>
    </location>
</feature>